<name>A0A2G1VRI6_9FLAO</name>
<dbReference type="NCBIfam" id="TIGR01730">
    <property type="entry name" value="RND_mfp"/>
    <property type="match status" value="1"/>
</dbReference>
<dbReference type="InterPro" id="IPR058625">
    <property type="entry name" value="MdtA-like_BSH"/>
</dbReference>
<feature type="domain" description="Multidrug resistance protein MdtA-like barrel-sandwich hybrid" evidence="2">
    <location>
        <begin position="70"/>
        <end position="213"/>
    </location>
</feature>
<evidence type="ECO:0000256" key="1">
    <source>
        <dbReference type="ARBA" id="ARBA00009477"/>
    </source>
</evidence>
<dbReference type="PANTHER" id="PTHR30469">
    <property type="entry name" value="MULTIDRUG RESISTANCE PROTEIN MDTA"/>
    <property type="match status" value="1"/>
</dbReference>
<proteinExistence type="inferred from homology"/>
<dbReference type="Gene3D" id="2.40.420.20">
    <property type="match status" value="1"/>
</dbReference>
<dbReference type="SUPFAM" id="SSF111369">
    <property type="entry name" value="HlyD-like secretion proteins"/>
    <property type="match status" value="1"/>
</dbReference>
<dbReference type="OrthoDB" id="9806939at2"/>
<comment type="similarity">
    <text evidence="1">Belongs to the membrane fusion protein (MFP) (TC 8.A.1) family.</text>
</comment>
<dbReference type="Gene3D" id="1.10.287.470">
    <property type="entry name" value="Helix hairpin bin"/>
    <property type="match status" value="1"/>
</dbReference>
<dbReference type="RefSeq" id="WP_099646234.1">
    <property type="nucleotide sequence ID" value="NZ_KZ319290.1"/>
</dbReference>
<organism evidence="3 4">
    <name type="scientific">Leeuwenhoekiella nanhaiensis</name>
    <dbReference type="NCBI Taxonomy" id="1655491"/>
    <lineage>
        <taxon>Bacteria</taxon>
        <taxon>Pseudomonadati</taxon>
        <taxon>Bacteroidota</taxon>
        <taxon>Flavobacteriia</taxon>
        <taxon>Flavobacteriales</taxon>
        <taxon>Flavobacteriaceae</taxon>
        <taxon>Leeuwenhoekiella</taxon>
    </lineage>
</organism>
<dbReference type="AlphaFoldDB" id="A0A2G1VRI6"/>
<dbReference type="Pfam" id="PF25917">
    <property type="entry name" value="BSH_RND"/>
    <property type="match status" value="1"/>
</dbReference>
<dbReference type="InterPro" id="IPR006143">
    <property type="entry name" value="RND_pump_MFP"/>
</dbReference>
<comment type="caution">
    <text evidence="3">The sequence shown here is derived from an EMBL/GenBank/DDBJ whole genome shotgun (WGS) entry which is preliminary data.</text>
</comment>
<evidence type="ECO:0000313" key="3">
    <source>
        <dbReference type="EMBL" id="PHQ29383.1"/>
    </source>
</evidence>
<gene>
    <name evidence="3" type="ORF">CJ305_10610</name>
</gene>
<sequence>MSRKKIIIICAGIVLVAVLVLVLIFNTEPTAKSEGSVKETAMLVSLNTVSRSDFTPVLQATGTVRPVEDVIISPLVAGPVSRRSGSFVPGSFVKKGELLLQINPADYRNALELQRGNLKQQQTNLNIEMGRQEVAEQDLALIGADSLSSNQRDLVLRQPQLEAVKANIQAAQATVDQAALDLSRTSIRAPFDAHILSQNVTEGSQVAPGDNLGRLVGTDSYWVEVTIPVAKLRWLRFPKNGEQGSKVILRSNSAWGPQQQRIGYLDKQIGALEGQTRLARVLVRVADPLNLKSEEDQPELIIGSFVEVNIEGKPVNDVVRIRRDYVRPNTTAWVMKDGKLQIRKLEVLLTDADYAYVEKGLEDGDQLVITNLSTVAEGVALREDTGKTSMDSISETN</sequence>
<dbReference type="GO" id="GO:1990281">
    <property type="term" value="C:efflux pump complex"/>
    <property type="evidence" value="ECO:0007669"/>
    <property type="project" value="TreeGrafter"/>
</dbReference>
<evidence type="ECO:0000313" key="4">
    <source>
        <dbReference type="Proteomes" id="UP000229433"/>
    </source>
</evidence>
<keyword evidence="4" id="KW-1185">Reference proteome</keyword>
<accession>A0A2G1VRI6</accession>
<protein>
    <submittedName>
        <fullName evidence="3">Efflux transporter periplasmic adaptor subunit</fullName>
    </submittedName>
</protein>
<dbReference type="Gene3D" id="2.40.50.100">
    <property type="match status" value="1"/>
</dbReference>
<evidence type="ECO:0000259" key="2">
    <source>
        <dbReference type="Pfam" id="PF25917"/>
    </source>
</evidence>
<dbReference type="Gene3D" id="2.40.30.170">
    <property type="match status" value="1"/>
</dbReference>
<dbReference type="EMBL" id="NQXA01000007">
    <property type="protein sequence ID" value="PHQ29383.1"/>
    <property type="molecule type" value="Genomic_DNA"/>
</dbReference>
<reference evidence="3 4" key="1">
    <citation type="submission" date="2017-08" db="EMBL/GenBank/DDBJ databases">
        <title>The whole genome shortgun sequences of strain Leeuwenhoekiella nanhaiensis G18 from the South China Sea.</title>
        <authorList>
            <person name="Liu Q."/>
        </authorList>
    </citation>
    <scope>NUCLEOTIDE SEQUENCE [LARGE SCALE GENOMIC DNA]</scope>
    <source>
        <strain evidence="3 4">G18</strain>
    </source>
</reference>
<dbReference type="Proteomes" id="UP000229433">
    <property type="component" value="Unassembled WGS sequence"/>
</dbReference>
<dbReference type="GO" id="GO:0015562">
    <property type="term" value="F:efflux transmembrane transporter activity"/>
    <property type="evidence" value="ECO:0007669"/>
    <property type="project" value="TreeGrafter"/>
</dbReference>